<dbReference type="EnsemblFungi" id="EJT68605">
    <property type="protein sequence ID" value="EJT68605"/>
    <property type="gene ID" value="GGTG_13827"/>
</dbReference>
<dbReference type="RefSeq" id="XP_009230012.1">
    <property type="nucleotide sequence ID" value="XM_009231748.1"/>
</dbReference>
<organism evidence="1">
    <name type="scientific">Gaeumannomyces tritici (strain R3-111a-1)</name>
    <name type="common">Wheat and barley take-all root rot fungus</name>
    <name type="synonym">Gaeumannomyces graminis var. tritici</name>
    <dbReference type="NCBI Taxonomy" id="644352"/>
    <lineage>
        <taxon>Eukaryota</taxon>
        <taxon>Fungi</taxon>
        <taxon>Dikarya</taxon>
        <taxon>Ascomycota</taxon>
        <taxon>Pezizomycotina</taxon>
        <taxon>Sordariomycetes</taxon>
        <taxon>Sordariomycetidae</taxon>
        <taxon>Magnaporthales</taxon>
        <taxon>Magnaporthaceae</taxon>
        <taxon>Gaeumannomyces</taxon>
    </lineage>
</organism>
<evidence type="ECO:0000313" key="3">
    <source>
        <dbReference type="Proteomes" id="UP000006039"/>
    </source>
</evidence>
<dbReference type="AlphaFoldDB" id="J3PJY5"/>
<sequence>MQVSKCCGFLAEVCVQNIWCRREGEGPAAAVGGRAGRDEAGAARNHEWHRRLVKSIGAAVGSGCSSPCPSFLWLGLVFWGRGAEGVPRNAANYSSAVAAAASQCQSAPRAQWLAGGYELQLTALGVMAGFGNNKTSIHLLVGCNWPCSGVPQHDPSEGQCLARVQQLAPSISDTCRATPQQGRADSFPAVQLQRLSVPSLDCKVVPRRQAQKYG</sequence>
<accession>J3PJY5</accession>
<reference evidence="1" key="3">
    <citation type="submission" date="2010-09" db="EMBL/GenBank/DDBJ databases">
        <title>Annotation of Gaeumannomyces graminis var. tritici R3-111a-1.</title>
        <authorList>
            <consortium name="The Broad Institute Genome Sequencing Platform"/>
            <person name="Ma L.-J."/>
            <person name="Dead R."/>
            <person name="Young S.K."/>
            <person name="Zeng Q."/>
            <person name="Gargeya S."/>
            <person name="Fitzgerald M."/>
            <person name="Haas B."/>
            <person name="Abouelleil A."/>
            <person name="Alvarado L."/>
            <person name="Arachchi H.M."/>
            <person name="Berlin A."/>
            <person name="Brown A."/>
            <person name="Chapman S.B."/>
            <person name="Chen Z."/>
            <person name="Dunbar C."/>
            <person name="Freedman E."/>
            <person name="Gearin G."/>
            <person name="Gellesch M."/>
            <person name="Goldberg J."/>
            <person name="Griggs A."/>
            <person name="Gujja S."/>
            <person name="Heiman D."/>
            <person name="Howarth C."/>
            <person name="Larson L."/>
            <person name="Lui A."/>
            <person name="MacDonald P.J.P."/>
            <person name="Mehta T."/>
            <person name="Montmayeur A."/>
            <person name="Murphy C."/>
            <person name="Neiman D."/>
            <person name="Pearson M."/>
            <person name="Priest M."/>
            <person name="Roberts A."/>
            <person name="Saif S."/>
            <person name="Shea T."/>
            <person name="Shenoy N."/>
            <person name="Sisk P."/>
            <person name="Stolte C."/>
            <person name="Sykes S."/>
            <person name="Yandava C."/>
            <person name="Wortman J."/>
            <person name="Nusbaum C."/>
            <person name="Birren B."/>
        </authorList>
    </citation>
    <scope>NUCLEOTIDE SEQUENCE</scope>
    <source>
        <strain evidence="1">R3-111a-1</strain>
    </source>
</reference>
<dbReference type="EMBL" id="GL385453">
    <property type="protein sequence ID" value="EJT68605.1"/>
    <property type="molecule type" value="Genomic_DNA"/>
</dbReference>
<dbReference type="GeneID" id="20354285"/>
<dbReference type="VEuPathDB" id="FungiDB:GGTG_13827"/>
<reference evidence="1" key="2">
    <citation type="submission" date="2010-07" db="EMBL/GenBank/DDBJ databases">
        <authorList>
            <consortium name="The Broad Institute Genome Sequencing Platform"/>
            <consortium name="Broad Institute Genome Sequencing Center for Infectious Disease"/>
            <person name="Ma L.-J."/>
            <person name="Dead R."/>
            <person name="Young S."/>
            <person name="Zeng Q."/>
            <person name="Koehrsen M."/>
            <person name="Alvarado L."/>
            <person name="Berlin A."/>
            <person name="Chapman S.B."/>
            <person name="Chen Z."/>
            <person name="Freedman E."/>
            <person name="Gellesch M."/>
            <person name="Goldberg J."/>
            <person name="Griggs A."/>
            <person name="Gujja S."/>
            <person name="Heilman E.R."/>
            <person name="Heiman D."/>
            <person name="Hepburn T."/>
            <person name="Howarth C."/>
            <person name="Jen D."/>
            <person name="Larson L."/>
            <person name="Mehta T."/>
            <person name="Neiman D."/>
            <person name="Pearson M."/>
            <person name="Roberts A."/>
            <person name="Saif S."/>
            <person name="Shea T."/>
            <person name="Shenoy N."/>
            <person name="Sisk P."/>
            <person name="Stolte C."/>
            <person name="Sykes S."/>
            <person name="Walk T."/>
            <person name="White J."/>
            <person name="Yandava C."/>
            <person name="Haas B."/>
            <person name="Nusbaum C."/>
            <person name="Birren B."/>
        </authorList>
    </citation>
    <scope>NUCLEOTIDE SEQUENCE</scope>
    <source>
        <strain evidence="1">R3-111a-1</strain>
    </source>
</reference>
<reference evidence="3" key="1">
    <citation type="submission" date="2010-07" db="EMBL/GenBank/DDBJ databases">
        <title>The genome sequence of Gaeumannomyces graminis var. tritici strain R3-111a-1.</title>
        <authorList>
            <consortium name="The Broad Institute Genome Sequencing Platform"/>
            <person name="Ma L.-J."/>
            <person name="Dead R."/>
            <person name="Young S."/>
            <person name="Zeng Q."/>
            <person name="Koehrsen M."/>
            <person name="Alvarado L."/>
            <person name="Berlin A."/>
            <person name="Chapman S.B."/>
            <person name="Chen Z."/>
            <person name="Freedman E."/>
            <person name="Gellesch M."/>
            <person name="Goldberg J."/>
            <person name="Griggs A."/>
            <person name="Gujja S."/>
            <person name="Heilman E.R."/>
            <person name="Heiman D."/>
            <person name="Hepburn T."/>
            <person name="Howarth C."/>
            <person name="Jen D."/>
            <person name="Larson L."/>
            <person name="Mehta T."/>
            <person name="Neiman D."/>
            <person name="Pearson M."/>
            <person name="Roberts A."/>
            <person name="Saif S."/>
            <person name="Shea T."/>
            <person name="Shenoy N."/>
            <person name="Sisk P."/>
            <person name="Stolte C."/>
            <person name="Sykes S."/>
            <person name="Walk T."/>
            <person name="White J."/>
            <person name="Yandava C."/>
            <person name="Haas B."/>
            <person name="Nusbaum C."/>
            <person name="Birren B."/>
        </authorList>
    </citation>
    <scope>NUCLEOTIDE SEQUENCE [LARGE SCALE GENOMIC DNA]</scope>
    <source>
        <strain evidence="3">R3-111a-1</strain>
    </source>
</reference>
<name>J3PJY5_GAET3</name>
<evidence type="ECO:0000313" key="2">
    <source>
        <dbReference type="EnsemblFungi" id="EJT68605"/>
    </source>
</evidence>
<dbReference type="Proteomes" id="UP000006039">
    <property type="component" value="Unassembled WGS sequence"/>
</dbReference>
<reference evidence="2" key="4">
    <citation type="journal article" date="2015" name="G3 (Bethesda)">
        <title>Genome sequences of three phytopathogenic species of the Magnaporthaceae family of fungi.</title>
        <authorList>
            <person name="Okagaki L.H."/>
            <person name="Nunes C.C."/>
            <person name="Sailsbery J."/>
            <person name="Clay B."/>
            <person name="Brown D."/>
            <person name="John T."/>
            <person name="Oh Y."/>
            <person name="Young N."/>
            <person name="Fitzgerald M."/>
            <person name="Haas B.J."/>
            <person name="Zeng Q."/>
            <person name="Young S."/>
            <person name="Adiconis X."/>
            <person name="Fan L."/>
            <person name="Levin J.Z."/>
            <person name="Mitchell T.K."/>
            <person name="Okubara P.A."/>
            <person name="Farman M.L."/>
            <person name="Kohn L.M."/>
            <person name="Birren B."/>
            <person name="Ma L.-J."/>
            <person name="Dean R.A."/>
        </authorList>
    </citation>
    <scope>NUCLEOTIDE SEQUENCE</scope>
    <source>
        <strain evidence="2">R3-111a-1</strain>
    </source>
</reference>
<gene>
    <name evidence="2" type="primary">20354285</name>
    <name evidence="1" type="ORF">GGTG_13827</name>
</gene>
<reference evidence="2" key="5">
    <citation type="submission" date="2018-04" db="UniProtKB">
        <authorList>
            <consortium name="EnsemblFungi"/>
        </authorList>
    </citation>
    <scope>IDENTIFICATION</scope>
    <source>
        <strain evidence="2">R3-111a-1</strain>
    </source>
</reference>
<protein>
    <submittedName>
        <fullName evidence="1 2">Uncharacterized protein</fullName>
    </submittedName>
</protein>
<evidence type="ECO:0000313" key="1">
    <source>
        <dbReference type="EMBL" id="EJT68605.1"/>
    </source>
</evidence>
<proteinExistence type="predicted"/>
<keyword evidence="3" id="KW-1185">Reference proteome</keyword>
<dbReference type="HOGENOM" id="CLU_1288976_0_0_1"/>